<evidence type="ECO:0000256" key="4">
    <source>
        <dbReference type="ARBA" id="ARBA00022989"/>
    </source>
</evidence>
<dbReference type="AlphaFoldDB" id="A0AAJ0U2D1"/>
<sequence length="245" mass="25444">MALAAAWGLAGLLLLLAGLSLFQRDLWRACEAFVAFALLMALAWLLLGAPWLALAETLLGALLTGGSLLWTLRGRGALPRLAPVDETARRARFSAPLRWLLILGWLGLTGLALVWLLGPEALTPPRSTSTLLAATGVPIMGLGLWAFAAQRHLLRRLLAFNLLGSGVFLLLGGLAAPAAAATAEVRALILIGLMIALLGSVLGAALLLRLHAQAGQVTLNPLFKARSNAGSGSGMAPGSGMISTR</sequence>
<keyword evidence="2" id="KW-1003">Cell membrane</keyword>
<dbReference type="InterPro" id="IPR025383">
    <property type="entry name" value="MrpA_C/MbhD"/>
</dbReference>
<feature type="transmembrane region" description="Helical" evidence="6">
    <location>
        <begin position="32"/>
        <end position="54"/>
    </location>
</feature>
<dbReference type="RefSeq" id="WP_200344593.1">
    <property type="nucleotide sequence ID" value="NZ_NRSJ01000003.1"/>
</dbReference>
<feature type="domain" description="MrpA C-terminal/MbhD" evidence="7">
    <location>
        <begin position="12"/>
        <end position="73"/>
    </location>
</feature>
<feature type="transmembrane region" description="Helical" evidence="6">
    <location>
        <begin position="99"/>
        <end position="118"/>
    </location>
</feature>
<evidence type="ECO:0000259" key="7">
    <source>
        <dbReference type="Pfam" id="PF13244"/>
    </source>
</evidence>
<gene>
    <name evidence="8" type="ORF">CKO40_03045</name>
</gene>
<name>A0AAJ0U2D1_9GAMM</name>
<organism evidence="8 9">
    <name type="scientific">Halochromatium glycolicum</name>
    <dbReference type="NCBI Taxonomy" id="85075"/>
    <lineage>
        <taxon>Bacteria</taxon>
        <taxon>Pseudomonadati</taxon>
        <taxon>Pseudomonadota</taxon>
        <taxon>Gammaproteobacteria</taxon>
        <taxon>Chromatiales</taxon>
        <taxon>Chromatiaceae</taxon>
        <taxon>Halochromatium</taxon>
    </lineage>
</organism>
<feature type="transmembrane region" description="Helical" evidence="6">
    <location>
        <begin position="160"/>
        <end position="181"/>
    </location>
</feature>
<dbReference type="Gene3D" id="1.10.287.3510">
    <property type="match status" value="1"/>
</dbReference>
<feature type="transmembrane region" description="Helical" evidence="6">
    <location>
        <begin position="187"/>
        <end position="208"/>
    </location>
</feature>
<reference evidence="8" key="2">
    <citation type="journal article" date="2020" name="Microorganisms">
        <title>Osmotic Adaptation and Compatible Solute Biosynthesis of Phototrophic Bacteria as Revealed from Genome Analyses.</title>
        <authorList>
            <person name="Imhoff J.F."/>
            <person name="Rahn T."/>
            <person name="Kunzel S."/>
            <person name="Keller A."/>
            <person name="Neulinger S.C."/>
        </authorList>
    </citation>
    <scope>NUCLEOTIDE SEQUENCE</scope>
    <source>
        <strain evidence="8">DSM 11080</strain>
    </source>
</reference>
<protein>
    <recommendedName>
        <fullName evidence="7">MrpA C-terminal/MbhD domain-containing protein</fullName>
    </recommendedName>
</protein>
<evidence type="ECO:0000256" key="6">
    <source>
        <dbReference type="SAM" id="Phobius"/>
    </source>
</evidence>
<comment type="caution">
    <text evidence="8">The sequence shown here is derived from an EMBL/GenBank/DDBJ whole genome shotgun (WGS) entry which is preliminary data.</text>
</comment>
<evidence type="ECO:0000313" key="8">
    <source>
        <dbReference type="EMBL" id="MBK1703557.1"/>
    </source>
</evidence>
<accession>A0AAJ0U2D1</accession>
<evidence type="ECO:0000256" key="5">
    <source>
        <dbReference type="ARBA" id="ARBA00023136"/>
    </source>
</evidence>
<evidence type="ECO:0000256" key="2">
    <source>
        <dbReference type="ARBA" id="ARBA00022475"/>
    </source>
</evidence>
<proteinExistence type="predicted"/>
<evidence type="ECO:0000313" key="9">
    <source>
        <dbReference type="Proteomes" id="UP001296776"/>
    </source>
</evidence>
<keyword evidence="4 6" id="KW-1133">Transmembrane helix</keyword>
<dbReference type="GO" id="GO:0005886">
    <property type="term" value="C:plasma membrane"/>
    <property type="evidence" value="ECO:0007669"/>
    <property type="project" value="UniProtKB-SubCell"/>
</dbReference>
<keyword evidence="3 6" id="KW-0812">Transmembrane</keyword>
<keyword evidence="9" id="KW-1185">Reference proteome</keyword>
<dbReference type="Pfam" id="PF13244">
    <property type="entry name" value="MbhD"/>
    <property type="match status" value="1"/>
</dbReference>
<feature type="transmembrane region" description="Helical" evidence="6">
    <location>
        <begin position="130"/>
        <end position="148"/>
    </location>
</feature>
<dbReference type="EMBL" id="NRSJ01000003">
    <property type="protein sequence ID" value="MBK1703557.1"/>
    <property type="molecule type" value="Genomic_DNA"/>
</dbReference>
<reference evidence="8" key="1">
    <citation type="submission" date="2017-08" db="EMBL/GenBank/DDBJ databases">
        <authorList>
            <person name="Imhoff J.F."/>
            <person name="Rahn T."/>
            <person name="Kuenzel S."/>
            <person name="Neulinger S.C."/>
        </authorList>
    </citation>
    <scope>NUCLEOTIDE SEQUENCE</scope>
    <source>
        <strain evidence="8">DSM 11080</strain>
    </source>
</reference>
<keyword evidence="5 6" id="KW-0472">Membrane</keyword>
<comment type="subcellular location">
    <subcellularLocation>
        <location evidence="1">Cell membrane</location>
        <topology evidence="1">Multi-pass membrane protein</topology>
    </subcellularLocation>
</comment>
<evidence type="ECO:0000256" key="1">
    <source>
        <dbReference type="ARBA" id="ARBA00004651"/>
    </source>
</evidence>
<dbReference type="Proteomes" id="UP001296776">
    <property type="component" value="Unassembled WGS sequence"/>
</dbReference>
<evidence type="ECO:0000256" key="3">
    <source>
        <dbReference type="ARBA" id="ARBA00022692"/>
    </source>
</evidence>